<dbReference type="GO" id="GO:0005525">
    <property type="term" value="F:GTP binding"/>
    <property type="evidence" value="ECO:0007669"/>
    <property type="project" value="UniProtKB-KW"/>
</dbReference>
<keyword evidence="3" id="KW-0812">Transmembrane</keyword>
<sequence>MTRTVTVLGMRLTNKLDLGLDVKTKLITVDDNPVLLQLWDTAGQERFRSIVASFYRKADGILLLYDCTAERSFTNIRNWISVIRVVYRILSSIILSRIFAYYLATSSIDSAVLLYHGDFMLS</sequence>
<keyword evidence="3" id="KW-1133">Transmembrane helix</keyword>
<dbReference type="InterPro" id="IPR050227">
    <property type="entry name" value="Rab"/>
</dbReference>
<accession>A0A3P7P7D7</accession>
<dbReference type="Gene3D" id="3.40.50.300">
    <property type="entry name" value="P-loop containing nucleotide triphosphate hydrolases"/>
    <property type="match status" value="1"/>
</dbReference>
<organism evidence="4 5">
    <name type="scientific">Dibothriocephalus latus</name>
    <name type="common">Fish tapeworm</name>
    <name type="synonym">Diphyllobothrium latum</name>
    <dbReference type="NCBI Taxonomy" id="60516"/>
    <lineage>
        <taxon>Eukaryota</taxon>
        <taxon>Metazoa</taxon>
        <taxon>Spiralia</taxon>
        <taxon>Lophotrochozoa</taxon>
        <taxon>Platyhelminthes</taxon>
        <taxon>Cestoda</taxon>
        <taxon>Eucestoda</taxon>
        <taxon>Diphyllobothriidea</taxon>
        <taxon>Diphyllobothriidae</taxon>
        <taxon>Dibothriocephalus</taxon>
    </lineage>
</organism>
<evidence type="ECO:0000256" key="1">
    <source>
        <dbReference type="ARBA" id="ARBA00022741"/>
    </source>
</evidence>
<gene>
    <name evidence="4" type="ORF">DILT_LOCUS12130</name>
</gene>
<dbReference type="OrthoDB" id="9989112at2759"/>
<evidence type="ECO:0000256" key="2">
    <source>
        <dbReference type="ARBA" id="ARBA00023134"/>
    </source>
</evidence>
<dbReference type="GO" id="GO:0003924">
    <property type="term" value="F:GTPase activity"/>
    <property type="evidence" value="ECO:0007669"/>
    <property type="project" value="InterPro"/>
</dbReference>
<dbReference type="SUPFAM" id="SSF52540">
    <property type="entry name" value="P-loop containing nucleoside triphosphate hydrolases"/>
    <property type="match status" value="1"/>
</dbReference>
<dbReference type="InterPro" id="IPR001806">
    <property type="entry name" value="Small_GTPase"/>
</dbReference>
<dbReference type="InterPro" id="IPR027417">
    <property type="entry name" value="P-loop_NTPase"/>
</dbReference>
<dbReference type="CDD" id="cd00154">
    <property type="entry name" value="Rab"/>
    <property type="match status" value="1"/>
</dbReference>
<keyword evidence="1" id="KW-0547">Nucleotide-binding</keyword>
<dbReference type="SMART" id="SM00175">
    <property type="entry name" value="RAB"/>
    <property type="match status" value="1"/>
</dbReference>
<proteinExistence type="predicted"/>
<name>A0A3P7P7D7_DIBLA</name>
<feature type="transmembrane region" description="Helical" evidence="3">
    <location>
        <begin position="85"/>
        <end position="104"/>
    </location>
</feature>
<dbReference type="PANTHER" id="PTHR47977">
    <property type="entry name" value="RAS-RELATED PROTEIN RAB"/>
    <property type="match status" value="1"/>
</dbReference>
<dbReference type="AlphaFoldDB" id="A0A3P7P7D7"/>
<dbReference type="FunFam" id="3.40.50.300:FF:001447">
    <property type="entry name" value="Ras-related protein Rab-1B"/>
    <property type="match status" value="1"/>
</dbReference>
<keyword evidence="5" id="KW-1185">Reference proteome</keyword>
<dbReference type="PROSITE" id="PS51419">
    <property type="entry name" value="RAB"/>
    <property type="match status" value="1"/>
</dbReference>
<dbReference type="EMBL" id="UYRU01065349">
    <property type="protein sequence ID" value="VDN16299.1"/>
    <property type="molecule type" value="Genomic_DNA"/>
</dbReference>
<dbReference type="Proteomes" id="UP000281553">
    <property type="component" value="Unassembled WGS sequence"/>
</dbReference>
<reference evidence="4 5" key="1">
    <citation type="submission" date="2018-11" db="EMBL/GenBank/DDBJ databases">
        <authorList>
            <consortium name="Pathogen Informatics"/>
        </authorList>
    </citation>
    <scope>NUCLEOTIDE SEQUENCE [LARGE SCALE GENOMIC DNA]</scope>
</reference>
<protein>
    <submittedName>
        <fullName evidence="4">Uncharacterized protein</fullName>
    </submittedName>
</protein>
<dbReference type="Pfam" id="PF00071">
    <property type="entry name" value="Ras"/>
    <property type="match status" value="1"/>
</dbReference>
<evidence type="ECO:0000256" key="3">
    <source>
        <dbReference type="SAM" id="Phobius"/>
    </source>
</evidence>
<keyword evidence="2" id="KW-0342">GTP-binding</keyword>
<evidence type="ECO:0000313" key="5">
    <source>
        <dbReference type="Proteomes" id="UP000281553"/>
    </source>
</evidence>
<keyword evidence="3" id="KW-0472">Membrane</keyword>
<evidence type="ECO:0000313" key="4">
    <source>
        <dbReference type="EMBL" id="VDN16299.1"/>
    </source>
</evidence>